<dbReference type="Proteomes" id="UP000037697">
    <property type="component" value="Unassembled WGS sequence"/>
</dbReference>
<organism evidence="1 2">
    <name type="scientific">Vibrio parahaemolyticus</name>
    <dbReference type="NCBI Taxonomy" id="670"/>
    <lineage>
        <taxon>Bacteria</taxon>
        <taxon>Pseudomonadati</taxon>
        <taxon>Pseudomonadota</taxon>
        <taxon>Gammaproteobacteria</taxon>
        <taxon>Vibrionales</taxon>
        <taxon>Vibrionaceae</taxon>
        <taxon>Vibrio</taxon>
    </lineage>
</organism>
<sequence>MTDICHRPPLFKQLNAALAMMSLPDMSWVLMMLRGYLLKSTVFQWANIEHALRGTNKIHGATPILFLIPNSLNKVNFLTNFCPEVSYNEYETLFLSYTYGMIAPE</sequence>
<proteinExistence type="predicted"/>
<reference evidence="1 2" key="1">
    <citation type="submission" date="2015-07" db="EMBL/GenBank/DDBJ databases">
        <title>Foodborne Vibrio parahaemolyticus Isolates.</title>
        <authorList>
            <person name="Ronholm J."/>
            <person name="Petronella N."/>
            <person name="Kenwell R."/>
            <person name="Banerjee S."/>
        </authorList>
    </citation>
    <scope>NUCLEOTIDE SEQUENCE [LARGE SCALE GENOMIC DNA]</scope>
    <source>
        <strain evidence="1 2">HS-06-05</strain>
    </source>
</reference>
<protein>
    <submittedName>
        <fullName evidence="1">Uncharacterized protein</fullName>
    </submittedName>
</protein>
<gene>
    <name evidence="1" type="ORF">ACX05_04850</name>
</gene>
<evidence type="ECO:0000313" key="2">
    <source>
        <dbReference type="Proteomes" id="UP000037697"/>
    </source>
</evidence>
<name>A0AAW3J183_VIBPH</name>
<evidence type="ECO:0000313" key="1">
    <source>
        <dbReference type="EMBL" id="KOY40805.1"/>
    </source>
</evidence>
<dbReference type="AlphaFoldDB" id="A0AAW3J183"/>
<accession>A0AAW3J183</accession>
<dbReference type="EMBL" id="LIRS01000027">
    <property type="protein sequence ID" value="KOY40805.1"/>
    <property type="molecule type" value="Genomic_DNA"/>
</dbReference>
<comment type="caution">
    <text evidence="1">The sequence shown here is derived from an EMBL/GenBank/DDBJ whole genome shotgun (WGS) entry which is preliminary data.</text>
</comment>